<dbReference type="GO" id="GO:0071949">
    <property type="term" value="F:FAD binding"/>
    <property type="evidence" value="ECO:0007669"/>
    <property type="project" value="InterPro"/>
</dbReference>
<dbReference type="PRINTS" id="PR00420">
    <property type="entry name" value="RNGMNOXGNASE"/>
</dbReference>
<dbReference type="EMBL" id="HBFA01023756">
    <property type="protein sequence ID" value="CAD8674115.1"/>
    <property type="molecule type" value="Transcribed_RNA"/>
</dbReference>
<sequence length="532" mass="58808">MLTNSQSFALRPPPGRLQLRRTRPRRLVACRNRIALVSAAEGATIEDCDALIVGAGPCGLAAALMLEKRGWKNVTVVERMPTATHYDKERAFMYGIDARGRKLLQLVGLDEGLPPLGLPTTEFKISYVTPKDGVKDPVSLPIKDDEHTTHWIPRHKFVGVLSDGVERKQPSSITTLFNTTVTEIRQDDAEGLVVWTQESDTGEEKCHRPHLLLGCDGLKSQVRDALDGFSEGAFHMQEYPSPSAGLRYKVLSLPPGFLLDPEGTCARTEQGYVITGKHKERRRAARLGVLPMRDPSGTTPRTANLITSSDHHVWTPGTRPATAEELYAYLLDNFPQVPWRETLSVEEAERFARSEGGRFPTPQHSSRLHYKFSGGVSEGRAQWALLLGDSCHCFPPDLGQGVNSALQDVCALHDTLERCDDDVAKALPEYESSRMPDIKALVRLVQVSFPWQYSQSQLGRFLWALNFFLRTALNKVLPAVFHKHSFLMIQQSSSSYSSILQAANQTTQRLLAVGGLLLALVGAKLAKAAGIL</sequence>
<feature type="domain" description="FAD-binding" evidence="7">
    <location>
        <begin position="384"/>
        <end position="443"/>
    </location>
</feature>
<evidence type="ECO:0000256" key="5">
    <source>
        <dbReference type="ARBA" id="ARBA00023002"/>
    </source>
</evidence>
<comment type="cofactor">
    <cofactor evidence="1">
        <name>FAD</name>
        <dbReference type="ChEBI" id="CHEBI:57692"/>
    </cofactor>
</comment>
<evidence type="ECO:0000256" key="4">
    <source>
        <dbReference type="ARBA" id="ARBA00022857"/>
    </source>
</evidence>
<keyword evidence="4" id="KW-0521">NADP</keyword>
<evidence type="ECO:0000256" key="6">
    <source>
        <dbReference type="ARBA" id="ARBA00023033"/>
    </source>
</evidence>
<dbReference type="SUPFAM" id="SSF51905">
    <property type="entry name" value="FAD/NAD(P)-binding domain"/>
    <property type="match status" value="1"/>
</dbReference>
<evidence type="ECO:0000256" key="3">
    <source>
        <dbReference type="ARBA" id="ARBA00022827"/>
    </source>
</evidence>
<dbReference type="InterPro" id="IPR002938">
    <property type="entry name" value="FAD-bd"/>
</dbReference>
<evidence type="ECO:0000313" key="8">
    <source>
        <dbReference type="EMBL" id="CAD8674115.1"/>
    </source>
</evidence>
<name>A0A7S0WNC6_9CHLO</name>
<evidence type="ECO:0000256" key="1">
    <source>
        <dbReference type="ARBA" id="ARBA00001974"/>
    </source>
</evidence>
<dbReference type="InterPro" id="IPR036188">
    <property type="entry name" value="FAD/NAD-bd_sf"/>
</dbReference>
<evidence type="ECO:0000256" key="2">
    <source>
        <dbReference type="ARBA" id="ARBA00022630"/>
    </source>
</evidence>
<evidence type="ECO:0000259" key="7">
    <source>
        <dbReference type="Pfam" id="PF01494"/>
    </source>
</evidence>
<dbReference type="PANTHER" id="PTHR46028:SF2">
    <property type="entry name" value="KYNURENINE 3-MONOOXYGENASE"/>
    <property type="match status" value="1"/>
</dbReference>
<keyword evidence="6" id="KW-0503">Monooxygenase</keyword>
<gene>
    <name evidence="8" type="ORF">POBO1169_LOCUS12098</name>
</gene>
<keyword evidence="3" id="KW-0274">FAD</keyword>
<dbReference type="PANTHER" id="PTHR46028">
    <property type="entry name" value="KYNURENINE 3-MONOOXYGENASE"/>
    <property type="match status" value="1"/>
</dbReference>
<dbReference type="GO" id="GO:0070189">
    <property type="term" value="P:kynurenine metabolic process"/>
    <property type="evidence" value="ECO:0007669"/>
    <property type="project" value="TreeGrafter"/>
</dbReference>
<keyword evidence="5" id="KW-0560">Oxidoreductase</keyword>
<protein>
    <recommendedName>
        <fullName evidence="7">FAD-binding domain-containing protein</fullName>
    </recommendedName>
</protein>
<feature type="domain" description="FAD-binding" evidence="7">
    <location>
        <begin position="47"/>
        <end position="232"/>
    </location>
</feature>
<reference evidence="8" key="1">
    <citation type="submission" date="2021-01" db="EMBL/GenBank/DDBJ databases">
        <authorList>
            <person name="Corre E."/>
            <person name="Pelletier E."/>
            <person name="Niang G."/>
            <person name="Scheremetjew M."/>
            <person name="Finn R."/>
            <person name="Kale V."/>
            <person name="Holt S."/>
            <person name="Cochrane G."/>
            <person name="Meng A."/>
            <person name="Brown T."/>
            <person name="Cohen L."/>
        </authorList>
    </citation>
    <scope>NUCLEOTIDE SEQUENCE</scope>
    <source>
        <strain evidence="8">CCMP722</strain>
    </source>
</reference>
<keyword evidence="2" id="KW-0285">Flavoprotein</keyword>
<proteinExistence type="predicted"/>
<dbReference type="Gene3D" id="3.50.50.60">
    <property type="entry name" value="FAD/NAD(P)-binding domain"/>
    <property type="match status" value="1"/>
</dbReference>
<dbReference type="GO" id="GO:0004502">
    <property type="term" value="F:kynurenine 3-monooxygenase activity"/>
    <property type="evidence" value="ECO:0007669"/>
    <property type="project" value="TreeGrafter"/>
</dbReference>
<dbReference type="AlphaFoldDB" id="A0A7S0WNC6"/>
<dbReference type="Pfam" id="PF01494">
    <property type="entry name" value="FAD_binding_3"/>
    <property type="match status" value="2"/>
</dbReference>
<accession>A0A7S0WNC6</accession>
<organism evidence="8">
    <name type="scientific">Pyramimonas obovata</name>
    <dbReference type="NCBI Taxonomy" id="1411642"/>
    <lineage>
        <taxon>Eukaryota</taxon>
        <taxon>Viridiplantae</taxon>
        <taxon>Chlorophyta</taxon>
        <taxon>Pyramimonadophyceae</taxon>
        <taxon>Pyramimonadales</taxon>
        <taxon>Pyramimonadaceae</taxon>
        <taxon>Pyramimonas</taxon>
        <taxon>Pyramimonas incertae sedis</taxon>
    </lineage>
</organism>